<dbReference type="Proteomes" id="UP000299102">
    <property type="component" value="Unassembled WGS sequence"/>
</dbReference>
<organism evidence="1 2">
    <name type="scientific">Eumeta variegata</name>
    <name type="common">Bagworm moth</name>
    <name type="synonym">Eumeta japonica</name>
    <dbReference type="NCBI Taxonomy" id="151549"/>
    <lineage>
        <taxon>Eukaryota</taxon>
        <taxon>Metazoa</taxon>
        <taxon>Ecdysozoa</taxon>
        <taxon>Arthropoda</taxon>
        <taxon>Hexapoda</taxon>
        <taxon>Insecta</taxon>
        <taxon>Pterygota</taxon>
        <taxon>Neoptera</taxon>
        <taxon>Endopterygota</taxon>
        <taxon>Lepidoptera</taxon>
        <taxon>Glossata</taxon>
        <taxon>Ditrysia</taxon>
        <taxon>Tineoidea</taxon>
        <taxon>Psychidae</taxon>
        <taxon>Oiketicinae</taxon>
        <taxon>Eumeta</taxon>
    </lineage>
</organism>
<name>A0A4C1VLL1_EUMVA</name>
<evidence type="ECO:0000313" key="2">
    <source>
        <dbReference type="Proteomes" id="UP000299102"/>
    </source>
</evidence>
<comment type="caution">
    <text evidence="1">The sequence shown here is derived from an EMBL/GenBank/DDBJ whole genome shotgun (WGS) entry which is preliminary data.</text>
</comment>
<proteinExistence type="predicted"/>
<keyword evidence="2" id="KW-1185">Reference proteome</keyword>
<gene>
    <name evidence="1" type="ORF">EVAR_27832_1</name>
</gene>
<protein>
    <submittedName>
        <fullName evidence="1">Uncharacterized protein</fullName>
    </submittedName>
</protein>
<dbReference type="AlphaFoldDB" id="A0A4C1VLL1"/>
<dbReference type="EMBL" id="BGZK01000352">
    <property type="protein sequence ID" value="GBP38645.1"/>
    <property type="molecule type" value="Genomic_DNA"/>
</dbReference>
<reference evidence="1 2" key="1">
    <citation type="journal article" date="2019" name="Commun. Biol.">
        <title>The bagworm genome reveals a unique fibroin gene that provides high tensile strength.</title>
        <authorList>
            <person name="Kono N."/>
            <person name="Nakamura H."/>
            <person name="Ohtoshi R."/>
            <person name="Tomita M."/>
            <person name="Numata K."/>
            <person name="Arakawa K."/>
        </authorList>
    </citation>
    <scope>NUCLEOTIDE SEQUENCE [LARGE SCALE GENOMIC DNA]</scope>
</reference>
<evidence type="ECO:0000313" key="1">
    <source>
        <dbReference type="EMBL" id="GBP38645.1"/>
    </source>
</evidence>
<sequence>MNGDYALRDSRNARDYVINLRRPSSRRGFHRPRRRPALTSSGRLAPSRFLFPALMAVKCAAPLDDLPSPLAVLIASNTKLVQIKDGFAALGSQPKNDSDWRRTLARRIDLTLLRKLRHPPSDNTKINDCVLVLLIFPGGVADS</sequence>
<accession>A0A4C1VLL1</accession>